<sequence>MLRLVSLAPIAAVLLASPALAREERIDIAVPASRLDQAVRVLGRQSGASIGFRDRDVARLKVRAVRGRLTTGEALVLMLRQSGARARRVAADTFLIEIDPEARREAAPVPVALSVREEPRPLESPPPIEIVVTGTKREIPIGAYPGMVHIVEGDRVSVAAGKTGTDAIEATTASVISTHLGPGRNKLFIRGIADSSFVGPTQATVGQYWGNSRITYSAPDPSLKLYDVRRIEVLEGPQGTLYGAGSLGGIVRVVPREPQLDEVGGTIWSGIEGVEHGRPGIDGGAVINLPLVAGKLGLRAVGFGSVENGYIDDVGRGLKDINDVDSAGGRVSLRYEGEAGWTVDASVVGQRIDGKDSQYTERDLGGLKRSSAMAQPYRNDFLLADVVLRKTWDDIEFTSSFGFAYQKVFELFEGPALANPADAAQSPVDSAVTASYSQSNRIHMFTGEARLARSAPDGTGWLIAASLLRNEARVNRGMNVMTLRSPLTGVNNRVEEATVYGEATLAPAARLNLTVGGRLTYSRLSGDVEDALQPLSLVYKLDPGARASRSETRFLPSVALAYQSSDKATFFARYQEGFRPGGVAARREYVQRYQGDRVRSLEAGVRYRGDGLELETSTSWTDWRDIQADLIDGYGFPTTTNVGNGRVLSFGASGRWRPAPALELDAAVYLNRSKVTERKTILNTLQPSAGPASFTRLPNIADVTARVGFTWSAPLDAGHDLEVSGFGRYVGDSTLGIGPVLGQPQGDYVDTGLEATLHAGDVRYSLSLTNLLDAKGNRFALGSPFQVRDRNQITPLQPRSIRLGVQFDF</sequence>
<dbReference type="PANTHER" id="PTHR32552:SF81">
    <property type="entry name" value="TONB-DEPENDENT OUTER MEMBRANE RECEPTOR"/>
    <property type="match status" value="1"/>
</dbReference>
<dbReference type="PANTHER" id="PTHR32552">
    <property type="entry name" value="FERRICHROME IRON RECEPTOR-RELATED"/>
    <property type="match status" value="1"/>
</dbReference>
<keyword evidence="5" id="KW-0812">Transmembrane</keyword>
<evidence type="ECO:0000259" key="13">
    <source>
        <dbReference type="Pfam" id="PF00593"/>
    </source>
</evidence>
<dbReference type="Gene3D" id="2.40.170.20">
    <property type="entry name" value="TonB-dependent receptor, beta-barrel domain"/>
    <property type="match status" value="1"/>
</dbReference>
<comment type="similarity">
    <text evidence="11">Belongs to the TonB-dependent receptor family.</text>
</comment>
<evidence type="ECO:0000256" key="10">
    <source>
        <dbReference type="ARBA" id="ARBA00023237"/>
    </source>
</evidence>
<organism evidence="15 16">
    <name type="scientific">Novosphingobium album</name>
    <name type="common">ex Liu et al. 2023</name>
    <dbReference type="NCBI Taxonomy" id="3031130"/>
    <lineage>
        <taxon>Bacteria</taxon>
        <taxon>Pseudomonadati</taxon>
        <taxon>Pseudomonadota</taxon>
        <taxon>Alphaproteobacteria</taxon>
        <taxon>Sphingomonadales</taxon>
        <taxon>Sphingomonadaceae</taxon>
        <taxon>Novosphingobium</taxon>
    </lineage>
</organism>
<keyword evidence="7" id="KW-0406">Ion transport</keyword>
<evidence type="ECO:0000256" key="8">
    <source>
        <dbReference type="ARBA" id="ARBA00023077"/>
    </source>
</evidence>
<evidence type="ECO:0000256" key="9">
    <source>
        <dbReference type="ARBA" id="ARBA00023136"/>
    </source>
</evidence>
<accession>A0ABT5WQP7</accession>
<dbReference type="SUPFAM" id="SSF56935">
    <property type="entry name" value="Porins"/>
    <property type="match status" value="1"/>
</dbReference>
<keyword evidence="6" id="KW-0408">Iron</keyword>
<name>A0ABT5WQP7_9SPHN</name>
<feature type="signal peptide" evidence="12">
    <location>
        <begin position="1"/>
        <end position="21"/>
    </location>
</feature>
<keyword evidence="8 11" id="KW-0798">TonB box</keyword>
<keyword evidence="15" id="KW-0675">Receptor</keyword>
<dbReference type="Gene3D" id="3.55.50.30">
    <property type="match status" value="1"/>
</dbReference>
<feature type="domain" description="TonB-dependent receptor plug" evidence="14">
    <location>
        <begin position="144"/>
        <end position="250"/>
    </location>
</feature>
<keyword evidence="4" id="KW-0410">Iron transport</keyword>
<reference evidence="15 16" key="1">
    <citation type="submission" date="2023-03" db="EMBL/GenBank/DDBJ databases">
        <title>NovoSphingobium album sp. nov. isolated from polycyclic aromatic hydrocarbons- and heavy-metal polluted soil.</title>
        <authorList>
            <person name="Liu Z."/>
            <person name="Wang K."/>
        </authorList>
    </citation>
    <scope>NUCLEOTIDE SEQUENCE [LARGE SCALE GENOMIC DNA]</scope>
    <source>
        <strain evidence="15 16">H3SJ31-1</strain>
    </source>
</reference>
<evidence type="ECO:0000256" key="6">
    <source>
        <dbReference type="ARBA" id="ARBA00023004"/>
    </source>
</evidence>
<evidence type="ECO:0000256" key="5">
    <source>
        <dbReference type="ARBA" id="ARBA00022692"/>
    </source>
</evidence>
<evidence type="ECO:0000313" key="16">
    <source>
        <dbReference type="Proteomes" id="UP001216253"/>
    </source>
</evidence>
<evidence type="ECO:0000256" key="2">
    <source>
        <dbReference type="ARBA" id="ARBA00022448"/>
    </source>
</evidence>
<proteinExistence type="inferred from homology"/>
<evidence type="ECO:0000259" key="14">
    <source>
        <dbReference type="Pfam" id="PF07715"/>
    </source>
</evidence>
<keyword evidence="3" id="KW-1134">Transmembrane beta strand</keyword>
<dbReference type="Pfam" id="PF00593">
    <property type="entry name" value="TonB_dep_Rec_b-barrel"/>
    <property type="match status" value="1"/>
</dbReference>
<keyword evidence="10" id="KW-0998">Cell outer membrane</keyword>
<evidence type="ECO:0000256" key="7">
    <source>
        <dbReference type="ARBA" id="ARBA00023065"/>
    </source>
</evidence>
<comment type="subcellular location">
    <subcellularLocation>
        <location evidence="1">Cell outer membrane</location>
        <topology evidence="1">Multi-pass membrane protein</topology>
    </subcellularLocation>
</comment>
<evidence type="ECO:0000256" key="1">
    <source>
        <dbReference type="ARBA" id="ARBA00004571"/>
    </source>
</evidence>
<dbReference type="InterPro" id="IPR012910">
    <property type="entry name" value="Plug_dom"/>
</dbReference>
<feature type="chain" id="PRO_5046704770" evidence="12">
    <location>
        <begin position="22"/>
        <end position="809"/>
    </location>
</feature>
<dbReference type="InterPro" id="IPR000531">
    <property type="entry name" value="Beta-barrel_TonB"/>
</dbReference>
<dbReference type="Pfam" id="PF07715">
    <property type="entry name" value="Plug"/>
    <property type="match status" value="1"/>
</dbReference>
<feature type="domain" description="TonB-dependent receptor-like beta-barrel" evidence="13">
    <location>
        <begin position="376"/>
        <end position="757"/>
    </location>
</feature>
<keyword evidence="16" id="KW-1185">Reference proteome</keyword>
<gene>
    <name evidence="15" type="ORF">PYV00_11535</name>
</gene>
<dbReference type="EMBL" id="JARESE010000036">
    <property type="protein sequence ID" value="MDE8652336.1"/>
    <property type="molecule type" value="Genomic_DNA"/>
</dbReference>
<evidence type="ECO:0000256" key="3">
    <source>
        <dbReference type="ARBA" id="ARBA00022452"/>
    </source>
</evidence>
<keyword evidence="9 11" id="KW-0472">Membrane</keyword>
<keyword evidence="2" id="KW-0813">Transport</keyword>
<dbReference type="InterPro" id="IPR036942">
    <property type="entry name" value="Beta-barrel_TonB_sf"/>
</dbReference>
<keyword evidence="12" id="KW-0732">Signal</keyword>
<dbReference type="InterPro" id="IPR039426">
    <property type="entry name" value="TonB-dep_rcpt-like"/>
</dbReference>
<protein>
    <submittedName>
        <fullName evidence="15">TonB-dependent receptor</fullName>
    </submittedName>
</protein>
<evidence type="ECO:0000256" key="4">
    <source>
        <dbReference type="ARBA" id="ARBA00022496"/>
    </source>
</evidence>
<dbReference type="RefSeq" id="WP_275228420.1">
    <property type="nucleotide sequence ID" value="NZ_JARESE010000036.1"/>
</dbReference>
<evidence type="ECO:0000313" key="15">
    <source>
        <dbReference type="EMBL" id="MDE8652336.1"/>
    </source>
</evidence>
<dbReference type="Proteomes" id="UP001216253">
    <property type="component" value="Unassembled WGS sequence"/>
</dbReference>
<evidence type="ECO:0000256" key="12">
    <source>
        <dbReference type="SAM" id="SignalP"/>
    </source>
</evidence>
<comment type="caution">
    <text evidence="15">The sequence shown here is derived from an EMBL/GenBank/DDBJ whole genome shotgun (WGS) entry which is preliminary data.</text>
</comment>
<evidence type="ECO:0000256" key="11">
    <source>
        <dbReference type="RuleBase" id="RU003357"/>
    </source>
</evidence>